<accession>A0A7E4VSW7</accession>
<name>A0A7E4VSW7_PANRE</name>
<organism evidence="1 2">
    <name type="scientific">Panagrellus redivivus</name>
    <name type="common">Microworm</name>
    <dbReference type="NCBI Taxonomy" id="6233"/>
    <lineage>
        <taxon>Eukaryota</taxon>
        <taxon>Metazoa</taxon>
        <taxon>Ecdysozoa</taxon>
        <taxon>Nematoda</taxon>
        <taxon>Chromadorea</taxon>
        <taxon>Rhabditida</taxon>
        <taxon>Tylenchina</taxon>
        <taxon>Panagrolaimomorpha</taxon>
        <taxon>Panagrolaimoidea</taxon>
        <taxon>Panagrolaimidae</taxon>
        <taxon>Panagrellus</taxon>
    </lineage>
</organism>
<reference evidence="1" key="1">
    <citation type="journal article" date="2013" name="Genetics">
        <title>The draft genome and transcriptome of Panagrellus redivivus are shaped by the harsh demands of a free-living lifestyle.</title>
        <authorList>
            <person name="Srinivasan J."/>
            <person name="Dillman A.R."/>
            <person name="Macchietto M.G."/>
            <person name="Heikkinen L."/>
            <person name="Lakso M."/>
            <person name="Fracchia K.M."/>
            <person name="Antoshechkin I."/>
            <person name="Mortazavi A."/>
            <person name="Wong G."/>
            <person name="Sternberg P.W."/>
        </authorList>
    </citation>
    <scope>NUCLEOTIDE SEQUENCE [LARGE SCALE GENOMIC DNA]</scope>
    <source>
        <strain evidence="1">MT8872</strain>
    </source>
</reference>
<dbReference type="Proteomes" id="UP000492821">
    <property type="component" value="Unassembled WGS sequence"/>
</dbReference>
<evidence type="ECO:0000313" key="2">
    <source>
        <dbReference type="WBParaSite" id="Pan_g24230.t1"/>
    </source>
</evidence>
<proteinExistence type="predicted"/>
<dbReference type="AlphaFoldDB" id="A0A7E4VSW7"/>
<evidence type="ECO:0000313" key="1">
    <source>
        <dbReference type="Proteomes" id="UP000492821"/>
    </source>
</evidence>
<sequence length="84" mass="9388">MDNLGSKPNSVEANTALQNDGIVHNFDERAYVFSTCHAINRPSKCATSSGTARRTNLLYPEPKQTLQWTRLALIQTPKRTTRPS</sequence>
<protein>
    <submittedName>
        <fullName evidence="2">Uncharacterized protein</fullName>
    </submittedName>
</protein>
<reference evidence="2" key="2">
    <citation type="submission" date="2020-10" db="UniProtKB">
        <authorList>
            <consortium name="WormBaseParasite"/>
        </authorList>
    </citation>
    <scope>IDENTIFICATION</scope>
</reference>
<keyword evidence="1" id="KW-1185">Reference proteome</keyword>
<dbReference type="WBParaSite" id="Pan_g24230.t1">
    <property type="protein sequence ID" value="Pan_g24230.t1"/>
    <property type="gene ID" value="Pan_g24230"/>
</dbReference>